<gene>
    <name evidence="2" type="ORF">EUU22_05340</name>
</gene>
<dbReference type="AlphaFoldDB" id="A0A4Q2TJ76"/>
<dbReference type="Gene3D" id="2.60.120.1140">
    <property type="entry name" value="Protein of unknown function DUF192"/>
    <property type="match status" value="1"/>
</dbReference>
<dbReference type="Pfam" id="PF02643">
    <property type="entry name" value="DUF192"/>
    <property type="match status" value="1"/>
</dbReference>
<comment type="caution">
    <text evidence="2">The sequence shown here is derived from an EMBL/GenBank/DDBJ whole genome shotgun (WGS) entry which is preliminary data.</text>
</comment>
<reference evidence="2 3" key="1">
    <citation type="submission" date="2019-01" db="EMBL/GenBank/DDBJ databases">
        <authorList>
            <person name="Deng T."/>
        </authorList>
    </citation>
    <scope>NUCLEOTIDE SEQUENCE [LARGE SCALE GENOMIC DNA]</scope>
    <source>
        <strain evidence="2 3">F8825</strain>
    </source>
</reference>
<dbReference type="OrthoDB" id="9808290at2"/>
<dbReference type="Proteomes" id="UP000291088">
    <property type="component" value="Unassembled WGS sequence"/>
</dbReference>
<name>A0A4Q2TJ76_9HYPH</name>
<organism evidence="2 3">
    <name type="scientific">Ciceribacter ferrooxidans</name>
    <dbReference type="NCBI Taxonomy" id="2509717"/>
    <lineage>
        <taxon>Bacteria</taxon>
        <taxon>Pseudomonadati</taxon>
        <taxon>Pseudomonadota</taxon>
        <taxon>Alphaproteobacteria</taxon>
        <taxon>Hyphomicrobiales</taxon>
        <taxon>Rhizobiaceae</taxon>
        <taxon>Ciceribacter</taxon>
    </lineage>
</organism>
<evidence type="ECO:0000313" key="3">
    <source>
        <dbReference type="Proteomes" id="UP000291088"/>
    </source>
</evidence>
<proteinExistence type="predicted"/>
<protein>
    <submittedName>
        <fullName evidence="2">DUF192 domain-containing protein</fullName>
    </submittedName>
</protein>
<keyword evidence="3" id="KW-1185">Reference proteome</keyword>
<keyword evidence="1" id="KW-0732">Signal</keyword>
<evidence type="ECO:0000313" key="2">
    <source>
        <dbReference type="EMBL" id="RYC17416.1"/>
    </source>
</evidence>
<dbReference type="PANTHER" id="PTHR37953:SF1">
    <property type="entry name" value="UPF0127 PROTEIN MJ1496"/>
    <property type="match status" value="1"/>
</dbReference>
<feature type="chain" id="PRO_5020656384" evidence="1">
    <location>
        <begin position="29"/>
        <end position="162"/>
    </location>
</feature>
<dbReference type="EMBL" id="SDVB01000170">
    <property type="protein sequence ID" value="RYC17416.1"/>
    <property type="molecule type" value="Genomic_DNA"/>
</dbReference>
<dbReference type="InterPro" id="IPR003795">
    <property type="entry name" value="DUF192"/>
</dbReference>
<accession>A0A4Q2TJ76</accession>
<dbReference type="PANTHER" id="PTHR37953">
    <property type="entry name" value="UPF0127 PROTEIN MJ1496"/>
    <property type="match status" value="1"/>
</dbReference>
<sequence length="162" mass="17789">MRQRLMIGEIWRSAVLALFLLLPVAASAQEADLRKTALAIETPSGERHVFQVEWAGTAAEREHGLMFRTELDADSGMIFDFGEARTVMMWMKNTPLSLDMLFIDEKGVVSRIAERTVPYSEDIIASPGPVRYVLEVNGGRSAALGIVPGSRVDVDAARAALK</sequence>
<evidence type="ECO:0000256" key="1">
    <source>
        <dbReference type="SAM" id="SignalP"/>
    </source>
</evidence>
<dbReference type="InterPro" id="IPR038695">
    <property type="entry name" value="Saro_0823-like_sf"/>
</dbReference>
<feature type="signal peptide" evidence="1">
    <location>
        <begin position="1"/>
        <end position="28"/>
    </location>
</feature>